<reference evidence="1 2" key="1">
    <citation type="submission" date="2020-08" db="EMBL/GenBank/DDBJ databases">
        <authorList>
            <person name="Gong Q."/>
        </authorList>
    </citation>
    <scope>NUCLEOTIDE SEQUENCE [LARGE SCALE GENOMIC DNA]</scope>
</reference>
<evidence type="ECO:0000313" key="1">
    <source>
        <dbReference type="EMBL" id="QPI12828.1"/>
    </source>
</evidence>
<dbReference type="EMBL" id="MT944117">
    <property type="protein sequence ID" value="QPI12828.1"/>
    <property type="molecule type" value="Genomic_DNA"/>
</dbReference>
<organism evidence="1 2">
    <name type="scientific">Escherichia phage PNJ1809-36</name>
    <dbReference type="NCBI Taxonomy" id="2761708"/>
    <lineage>
        <taxon>Viruses</taxon>
        <taxon>Duplodnaviria</taxon>
        <taxon>Heunggongvirae</taxon>
        <taxon>Uroviricota</taxon>
        <taxon>Caudoviricetes</taxon>
        <taxon>Stephanstirmvirinae</taxon>
        <taxon>Phapecoctavirus</taxon>
        <taxon>Phapecoctavirus phAPEC8</taxon>
        <taxon>Escherichia virus phAPEC8</taxon>
    </lineage>
</organism>
<accession>A0A7S9SMD9</accession>
<sequence>MKTCQCGKKSISGLKRGVALCQYHYNAQTWGKQWADQVEEAKKENIKVVAKK</sequence>
<proteinExistence type="predicted"/>
<dbReference type="Proteomes" id="UP000595889">
    <property type="component" value="Segment"/>
</dbReference>
<name>A0A7S9SMD9_9CAUD</name>
<evidence type="ECO:0000313" key="2">
    <source>
        <dbReference type="Proteomes" id="UP000595889"/>
    </source>
</evidence>
<protein>
    <submittedName>
        <fullName evidence="1">Uncharacterized protein</fullName>
    </submittedName>
</protein>